<comment type="caution">
    <text evidence="6">The sequence shown here is derived from an EMBL/GenBank/DDBJ whole genome shotgun (WGS) entry which is preliminary data.</text>
</comment>
<feature type="region of interest" description="Disordered" evidence="4">
    <location>
        <begin position="29"/>
        <end position="57"/>
    </location>
</feature>
<reference evidence="6 7" key="1">
    <citation type="submission" date="2020-08" db="EMBL/GenBank/DDBJ databases">
        <title>Cohnella phylogeny.</title>
        <authorList>
            <person name="Dunlap C."/>
        </authorList>
    </citation>
    <scope>NUCLEOTIDE SEQUENCE [LARGE SCALE GENOMIC DNA]</scope>
    <source>
        <strain evidence="6 7">CBP 2801</strain>
    </source>
</reference>
<evidence type="ECO:0000256" key="2">
    <source>
        <dbReference type="ARBA" id="ARBA00022448"/>
    </source>
</evidence>
<dbReference type="SUPFAM" id="SSF53850">
    <property type="entry name" value="Periplasmic binding protein-like II"/>
    <property type="match status" value="1"/>
</dbReference>
<evidence type="ECO:0000256" key="5">
    <source>
        <dbReference type="SAM" id="SignalP"/>
    </source>
</evidence>
<accession>A0A7X0VWK6</accession>
<dbReference type="PROSITE" id="PS51257">
    <property type="entry name" value="PROKAR_LIPOPROTEIN"/>
    <property type="match status" value="1"/>
</dbReference>
<sequence>MKGRKKASASGAALAMALTASLLAACGSNGGNSDSGSQASTSADASAGTPAASSSGSPATLKYLTWTYSDRTASTDAWIKDLKDKFKITIDMQNVPSEPYATMLKTKFASDDLPDLFMTHGIDKNLNFVEKMTAQPDQLADLSDLPSVQDFIPSVIESRKNNKEGKLYYVPVSTNALGVLYNKKIFSDNGIAIPTNIDEFVAACDKLKAAGIAPMAAGFKDAWTTQIIPFIAFGQYINTKDPTAKEKLATGELKYADIKADVEKVLNVQLEWADKGYFTDNFLGTDVNVASQLLATGKAAMMVTGTWQLSAVQSANPDAQIGFFALPLNAPGEKTVLPTSADEGMVVNAKSKNLEAAKQAMDEYLSADNQARIMKDLNGIPTNTKVQVDNPFTKEVQDAMGQTEVQPDWWGTGGLYNPLTTTFSMEKEQQSLVAKGTTPDQFIADFDAANAKALGQ</sequence>
<comment type="similarity">
    <text evidence="1">Belongs to the bacterial solute-binding protein 1 family.</text>
</comment>
<name>A0A7X0VWK6_9BACL</name>
<evidence type="ECO:0000256" key="1">
    <source>
        <dbReference type="ARBA" id="ARBA00008520"/>
    </source>
</evidence>
<gene>
    <name evidence="6" type="ORF">H7C18_20535</name>
</gene>
<dbReference type="Gene3D" id="3.40.190.10">
    <property type="entry name" value="Periplasmic binding protein-like II"/>
    <property type="match status" value="2"/>
</dbReference>
<evidence type="ECO:0000313" key="6">
    <source>
        <dbReference type="EMBL" id="MBB6733314.1"/>
    </source>
</evidence>
<dbReference type="AlphaFoldDB" id="A0A7X0VWK6"/>
<keyword evidence="7" id="KW-1185">Reference proteome</keyword>
<feature type="chain" id="PRO_5038992519" evidence="5">
    <location>
        <begin position="25"/>
        <end position="456"/>
    </location>
</feature>
<dbReference type="RefSeq" id="WP_185130979.1">
    <property type="nucleotide sequence ID" value="NZ_JACJVO010000025.1"/>
</dbReference>
<dbReference type="GO" id="GO:0055085">
    <property type="term" value="P:transmembrane transport"/>
    <property type="evidence" value="ECO:0007669"/>
    <property type="project" value="InterPro"/>
</dbReference>
<feature type="signal peptide" evidence="5">
    <location>
        <begin position="1"/>
        <end position="24"/>
    </location>
</feature>
<dbReference type="InterPro" id="IPR006061">
    <property type="entry name" value="SBP_1_CS"/>
</dbReference>
<dbReference type="EMBL" id="JACJVO010000025">
    <property type="protein sequence ID" value="MBB6733314.1"/>
    <property type="molecule type" value="Genomic_DNA"/>
</dbReference>
<evidence type="ECO:0000313" key="7">
    <source>
        <dbReference type="Proteomes" id="UP000564644"/>
    </source>
</evidence>
<protein>
    <submittedName>
        <fullName evidence="6">Extracellular solute-binding protein</fullName>
    </submittedName>
</protein>
<dbReference type="PROSITE" id="PS01037">
    <property type="entry name" value="SBP_BACTERIAL_1"/>
    <property type="match status" value="1"/>
</dbReference>
<evidence type="ECO:0000256" key="4">
    <source>
        <dbReference type="SAM" id="MobiDB-lite"/>
    </source>
</evidence>
<dbReference type="Pfam" id="PF01547">
    <property type="entry name" value="SBP_bac_1"/>
    <property type="match status" value="1"/>
</dbReference>
<dbReference type="PANTHER" id="PTHR43649:SF29">
    <property type="entry name" value="OSMOPROTECTIVE COMPOUNDS-BINDING PROTEIN GGTB"/>
    <property type="match status" value="1"/>
</dbReference>
<organism evidence="6 7">
    <name type="scientific">Cohnella zeiphila</name>
    <dbReference type="NCBI Taxonomy" id="2761120"/>
    <lineage>
        <taxon>Bacteria</taxon>
        <taxon>Bacillati</taxon>
        <taxon>Bacillota</taxon>
        <taxon>Bacilli</taxon>
        <taxon>Bacillales</taxon>
        <taxon>Paenibacillaceae</taxon>
        <taxon>Cohnella</taxon>
    </lineage>
</organism>
<dbReference type="PANTHER" id="PTHR43649">
    <property type="entry name" value="ARABINOSE-BINDING PROTEIN-RELATED"/>
    <property type="match status" value="1"/>
</dbReference>
<evidence type="ECO:0000256" key="3">
    <source>
        <dbReference type="ARBA" id="ARBA00022729"/>
    </source>
</evidence>
<proteinExistence type="inferred from homology"/>
<dbReference type="InterPro" id="IPR006059">
    <property type="entry name" value="SBP"/>
</dbReference>
<dbReference type="Proteomes" id="UP000564644">
    <property type="component" value="Unassembled WGS sequence"/>
</dbReference>
<keyword evidence="2" id="KW-0813">Transport</keyword>
<dbReference type="InterPro" id="IPR050490">
    <property type="entry name" value="Bact_solute-bd_prot1"/>
</dbReference>
<keyword evidence="3 5" id="KW-0732">Signal</keyword>